<evidence type="ECO:0000313" key="1">
    <source>
        <dbReference type="EMBL" id="KKM00735.1"/>
    </source>
</evidence>
<comment type="caution">
    <text evidence="1">The sequence shown here is derived from an EMBL/GenBank/DDBJ whole genome shotgun (WGS) entry which is preliminary data.</text>
</comment>
<proteinExistence type="predicted"/>
<protein>
    <submittedName>
        <fullName evidence="1">Uncharacterized protein</fullName>
    </submittedName>
</protein>
<dbReference type="AlphaFoldDB" id="A0A0F9GPA6"/>
<reference evidence="1" key="1">
    <citation type="journal article" date="2015" name="Nature">
        <title>Complex archaea that bridge the gap between prokaryotes and eukaryotes.</title>
        <authorList>
            <person name="Spang A."/>
            <person name="Saw J.H."/>
            <person name="Jorgensen S.L."/>
            <person name="Zaremba-Niedzwiedzka K."/>
            <person name="Martijn J."/>
            <person name="Lind A.E."/>
            <person name="van Eijk R."/>
            <person name="Schleper C."/>
            <person name="Guy L."/>
            <person name="Ettema T.J."/>
        </authorList>
    </citation>
    <scope>NUCLEOTIDE SEQUENCE</scope>
</reference>
<accession>A0A0F9GPA6</accession>
<gene>
    <name evidence="1" type="ORF">LCGC14_1801550</name>
</gene>
<dbReference type="EMBL" id="LAZR01017364">
    <property type="protein sequence ID" value="KKM00735.1"/>
    <property type="molecule type" value="Genomic_DNA"/>
</dbReference>
<name>A0A0F9GPA6_9ZZZZ</name>
<organism evidence="1">
    <name type="scientific">marine sediment metagenome</name>
    <dbReference type="NCBI Taxonomy" id="412755"/>
    <lineage>
        <taxon>unclassified sequences</taxon>
        <taxon>metagenomes</taxon>
        <taxon>ecological metagenomes</taxon>
    </lineage>
</organism>
<sequence length="101" mass="11583">MTRDEIIEARDTLENVAGHFYNKDDSKCQTVEDIVDMLTNLLGCDDCSDLGWIFQLPSSEPMIIRCESCNKFDSTLKARDAAFKAFKPAYNKLRNEILEKK</sequence>